<proteinExistence type="predicted"/>
<reference evidence="1" key="2">
    <citation type="journal article" date="2015" name="Fish Shellfish Immunol.">
        <title>Early steps in the European eel (Anguilla anguilla)-Vibrio vulnificus interaction in the gills: Role of the RtxA13 toxin.</title>
        <authorList>
            <person name="Callol A."/>
            <person name="Pajuelo D."/>
            <person name="Ebbesson L."/>
            <person name="Teles M."/>
            <person name="MacKenzie S."/>
            <person name="Amaro C."/>
        </authorList>
    </citation>
    <scope>NUCLEOTIDE SEQUENCE</scope>
</reference>
<protein>
    <submittedName>
        <fullName evidence="1">Uncharacterized protein</fullName>
    </submittedName>
</protein>
<evidence type="ECO:0000313" key="1">
    <source>
        <dbReference type="EMBL" id="JAH03436.1"/>
    </source>
</evidence>
<organism evidence="1">
    <name type="scientific">Anguilla anguilla</name>
    <name type="common">European freshwater eel</name>
    <name type="synonym">Muraena anguilla</name>
    <dbReference type="NCBI Taxonomy" id="7936"/>
    <lineage>
        <taxon>Eukaryota</taxon>
        <taxon>Metazoa</taxon>
        <taxon>Chordata</taxon>
        <taxon>Craniata</taxon>
        <taxon>Vertebrata</taxon>
        <taxon>Euteleostomi</taxon>
        <taxon>Actinopterygii</taxon>
        <taxon>Neopterygii</taxon>
        <taxon>Teleostei</taxon>
        <taxon>Anguilliformes</taxon>
        <taxon>Anguillidae</taxon>
        <taxon>Anguilla</taxon>
    </lineage>
</organism>
<accession>A0A0E9PFP6</accession>
<dbReference type="EMBL" id="GBXM01105141">
    <property type="protein sequence ID" value="JAH03436.1"/>
    <property type="molecule type" value="Transcribed_RNA"/>
</dbReference>
<reference evidence="1" key="1">
    <citation type="submission" date="2014-11" db="EMBL/GenBank/DDBJ databases">
        <authorList>
            <person name="Amaro Gonzalez C."/>
        </authorList>
    </citation>
    <scope>NUCLEOTIDE SEQUENCE</scope>
</reference>
<name>A0A0E9PFP6_ANGAN</name>
<dbReference type="AlphaFoldDB" id="A0A0E9PFP6"/>
<sequence>MEKTPVVSDWLVCVPYTCLDSIIALPIMSKVVIKARDKEILEFCAVLVDVDVVSSAVPLLESVR</sequence>